<reference evidence="2" key="1">
    <citation type="submission" date="2017-09" db="EMBL/GenBank/DDBJ databases">
        <title>Depth-based differentiation of microbial function through sediment-hosted aquifers and enrichment of novel symbionts in the deep terrestrial subsurface.</title>
        <authorList>
            <person name="Probst A.J."/>
            <person name="Ladd B."/>
            <person name="Jarett J.K."/>
            <person name="Geller-Mcgrath D.E."/>
            <person name="Sieber C.M.K."/>
            <person name="Emerson J.B."/>
            <person name="Anantharaman K."/>
            <person name="Thomas B.C."/>
            <person name="Malmstrom R."/>
            <person name="Stieglmeier M."/>
            <person name="Klingl A."/>
            <person name="Woyke T."/>
            <person name="Ryan C.M."/>
            <person name="Banfield J.F."/>
        </authorList>
    </citation>
    <scope>NUCLEOTIDE SEQUENCE [LARGE SCALE GENOMIC DNA]</scope>
</reference>
<accession>A0A2H0YNL8</accession>
<protein>
    <submittedName>
        <fullName evidence="1">Uncharacterized protein</fullName>
    </submittedName>
</protein>
<organism evidence="1 2">
    <name type="scientific">Candidatus Nealsonbacteria bacterium CG08_land_8_20_14_0_20_38_20</name>
    <dbReference type="NCBI Taxonomy" id="1974705"/>
    <lineage>
        <taxon>Bacteria</taxon>
        <taxon>Candidatus Nealsoniibacteriota</taxon>
    </lineage>
</organism>
<dbReference type="EMBL" id="PEYD01000045">
    <property type="protein sequence ID" value="PIS39363.1"/>
    <property type="molecule type" value="Genomic_DNA"/>
</dbReference>
<comment type="caution">
    <text evidence="1">The sequence shown here is derived from an EMBL/GenBank/DDBJ whole genome shotgun (WGS) entry which is preliminary data.</text>
</comment>
<dbReference type="AlphaFoldDB" id="A0A2H0YNL8"/>
<sequence length="73" mass="8562">MTEVSVKNQKNITLSKENYLKLLEIYQKLEEILISKKKKITPSLKTLYGIWKGIKVNEKDFKEAEKSLFKTSL</sequence>
<gene>
    <name evidence="1" type="ORF">COT33_02385</name>
</gene>
<evidence type="ECO:0000313" key="1">
    <source>
        <dbReference type="EMBL" id="PIS39363.1"/>
    </source>
</evidence>
<evidence type="ECO:0000313" key="2">
    <source>
        <dbReference type="Proteomes" id="UP000230088"/>
    </source>
</evidence>
<proteinExistence type="predicted"/>
<dbReference type="Proteomes" id="UP000230088">
    <property type="component" value="Unassembled WGS sequence"/>
</dbReference>
<name>A0A2H0YNL8_9BACT</name>